<sequence>MAVTYRIATLSDTSQIADCGAISMIDDELFAALYPRRHADPARFRAYFKRRARNRLTDHMTVTLVAEMDDEAAKDGKSKRIVGFAQWQKIGQAAGETRWHPLKACENRLLAMQDWLAGLFGKSGELFGLESEAAISDPEAMKAFYETYDDLDKEYWIKDGVDHERWHLQLLGVLPEARRRGIGSKLVQLGIDRARRDGCDAGLEASPLGLSMYQRQGFEIMGTYVMERLLEEDGRPILSPVLIWRNPDIKHGHPKSNSKS</sequence>
<dbReference type="CDD" id="cd04301">
    <property type="entry name" value="NAT_SF"/>
    <property type="match status" value="1"/>
</dbReference>
<organism evidence="2 3">
    <name type="scientific">Orbilia brochopaga</name>
    <dbReference type="NCBI Taxonomy" id="3140254"/>
    <lineage>
        <taxon>Eukaryota</taxon>
        <taxon>Fungi</taxon>
        <taxon>Dikarya</taxon>
        <taxon>Ascomycota</taxon>
        <taxon>Pezizomycotina</taxon>
        <taxon>Orbiliomycetes</taxon>
        <taxon>Orbiliales</taxon>
        <taxon>Orbiliaceae</taxon>
        <taxon>Orbilia</taxon>
    </lineage>
</organism>
<dbReference type="GO" id="GO:0016747">
    <property type="term" value="F:acyltransferase activity, transferring groups other than amino-acyl groups"/>
    <property type="evidence" value="ECO:0007669"/>
    <property type="project" value="InterPro"/>
</dbReference>
<comment type="caution">
    <text evidence="2">The sequence shown here is derived from an EMBL/GenBank/DDBJ whole genome shotgun (WGS) entry which is preliminary data.</text>
</comment>
<dbReference type="InterPro" id="IPR016181">
    <property type="entry name" value="Acyl_CoA_acyltransferase"/>
</dbReference>
<dbReference type="PROSITE" id="PS51186">
    <property type="entry name" value="GNAT"/>
    <property type="match status" value="1"/>
</dbReference>
<name>A0AAV9V2S3_9PEZI</name>
<feature type="domain" description="N-acetyltransferase" evidence="1">
    <location>
        <begin position="97"/>
        <end position="236"/>
    </location>
</feature>
<dbReference type="SUPFAM" id="SSF55729">
    <property type="entry name" value="Acyl-CoA N-acyltransferases (Nat)"/>
    <property type="match status" value="1"/>
</dbReference>
<dbReference type="Proteomes" id="UP001375240">
    <property type="component" value="Unassembled WGS sequence"/>
</dbReference>
<dbReference type="Pfam" id="PF00583">
    <property type="entry name" value="Acetyltransf_1"/>
    <property type="match status" value="1"/>
</dbReference>
<proteinExistence type="predicted"/>
<keyword evidence="3" id="KW-1185">Reference proteome</keyword>
<dbReference type="AlphaFoldDB" id="A0AAV9V2S3"/>
<dbReference type="InterPro" id="IPR000182">
    <property type="entry name" value="GNAT_dom"/>
</dbReference>
<dbReference type="EMBL" id="JAVHNQ010000003">
    <property type="protein sequence ID" value="KAK6353105.1"/>
    <property type="molecule type" value="Genomic_DNA"/>
</dbReference>
<protein>
    <recommendedName>
        <fullName evidence="1">N-acetyltransferase domain-containing protein</fullName>
    </recommendedName>
</protein>
<dbReference type="PANTHER" id="PTHR42791:SF2">
    <property type="entry name" value="N-ACETYLTRANSFERASE DOMAIN-CONTAINING PROTEIN"/>
    <property type="match status" value="1"/>
</dbReference>
<dbReference type="Gene3D" id="3.40.630.30">
    <property type="match status" value="1"/>
</dbReference>
<evidence type="ECO:0000313" key="2">
    <source>
        <dbReference type="EMBL" id="KAK6353105.1"/>
    </source>
</evidence>
<gene>
    <name evidence="2" type="ORF">TWF696_005095</name>
</gene>
<reference evidence="2 3" key="1">
    <citation type="submission" date="2019-10" db="EMBL/GenBank/DDBJ databases">
        <authorList>
            <person name="Palmer J.M."/>
        </authorList>
    </citation>
    <scope>NUCLEOTIDE SEQUENCE [LARGE SCALE GENOMIC DNA]</scope>
    <source>
        <strain evidence="2 3">TWF696</strain>
    </source>
</reference>
<dbReference type="PANTHER" id="PTHR42791">
    <property type="entry name" value="GNAT FAMILY ACETYLTRANSFERASE"/>
    <property type="match status" value="1"/>
</dbReference>
<accession>A0AAV9V2S3</accession>
<evidence type="ECO:0000259" key="1">
    <source>
        <dbReference type="PROSITE" id="PS51186"/>
    </source>
</evidence>
<dbReference type="InterPro" id="IPR052523">
    <property type="entry name" value="Trichothecene_AcTrans"/>
</dbReference>
<evidence type="ECO:0000313" key="3">
    <source>
        <dbReference type="Proteomes" id="UP001375240"/>
    </source>
</evidence>